<keyword evidence="3" id="KW-1185">Reference proteome</keyword>
<evidence type="ECO:0000256" key="1">
    <source>
        <dbReference type="SAM" id="MobiDB-lite"/>
    </source>
</evidence>
<reference evidence="3" key="1">
    <citation type="journal article" date="2011" name="Genome Res.">
        <title>Phylogeny-wide analysis of social amoeba genomes highlights ancient origins for complex intercellular communication.</title>
        <authorList>
            <person name="Heidel A.J."/>
            <person name="Lawal H.M."/>
            <person name="Felder M."/>
            <person name="Schilde C."/>
            <person name="Helps N.R."/>
            <person name="Tunggal B."/>
            <person name="Rivero F."/>
            <person name="John U."/>
            <person name="Schleicher M."/>
            <person name="Eichinger L."/>
            <person name="Platzer M."/>
            <person name="Noegel A.A."/>
            <person name="Schaap P."/>
            <person name="Gloeckner G."/>
        </authorList>
    </citation>
    <scope>NUCLEOTIDE SEQUENCE [LARGE SCALE GENOMIC DNA]</scope>
    <source>
        <strain evidence="3">SH3</strain>
    </source>
</reference>
<protein>
    <submittedName>
        <fullName evidence="2">Uncharacterized protein</fullName>
    </submittedName>
</protein>
<dbReference type="Proteomes" id="UP000007797">
    <property type="component" value="Unassembled WGS sequence"/>
</dbReference>
<sequence length="658" mass="76868">MDENEPPESFIQVIVQLSKERIETEYKNNNNKNNNNKTIEVEEKSRAQQTYDGYLDDDRHKTILWLYYLVLHCHLPTINKQSIYMLGNEIIRDRDDYYLPIERFSLTDLFKLVVEDKDNDNDNGNDDNINHLIHLLFTFNGVPKYRYKQSCDALHFGSNQSTETMLRFFERHGPVIPPLYDYTIFSLLGRYLCDSSNVEIQHRAINIINRIATVQMGQFEVVFLKTLDRAGFGQQRDRTLVLEIDNTIIQILVDGVLKTSLFGHHKIALSIIKYLNPNKYQNLSNRVLKEILLILPTMNETKKSTCFIRFFFGIGRIVGMKQFNRYLLELMILSKSANMTSNTFHVLCRKLMKLDPSHISLYYPIIIKPFFYERVDSKMATKLSVLAYSLSPYLHGLTDRLCKELERSHHQESGIKSALFGIFQAQVSKHDHQPQPLFARFSKILLDQCLELQTTWDISNNLDRVQKMIDCIKQEKSPIYKSTSQQLIEYFEKIDSRMYNSLKRNAIGDGVEEERQPEETIHGDWISSIIQIRTLIADVMNEVDFKLLLDNSKYPPSHQVNYGYSFWKIIIHAFNIASIDKTFQPTLDQIYQFINHHLSTPPPPNVDNRVDNVTLALFLKSTLKQDGIHDKRFKVSIFPPNLLSELNQHCPLFLFKTN</sequence>
<name>F4PS06_CACFS</name>
<evidence type="ECO:0000313" key="3">
    <source>
        <dbReference type="Proteomes" id="UP000007797"/>
    </source>
</evidence>
<feature type="region of interest" description="Disordered" evidence="1">
    <location>
        <begin position="25"/>
        <end position="45"/>
    </location>
</feature>
<dbReference type="GeneID" id="14873072"/>
<dbReference type="KEGG" id="dfa:DFA_00465"/>
<feature type="compositionally biased region" description="Low complexity" evidence="1">
    <location>
        <begin position="27"/>
        <end position="37"/>
    </location>
</feature>
<accession>F4PS06</accession>
<proteinExistence type="predicted"/>
<dbReference type="SUPFAM" id="SSF48371">
    <property type="entry name" value="ARM repeat"/>
    <property type="match status" value="1"/>
</dbReference>
<dbReference type="InterPro" id="IPR016024">
    <property type="entry name" value="ARM-type_fold"/>
</dbReference>
<evidence type="ECO:0000313" key="2">
    <source>
        <dbReference type="EMBL" id="EGG20604.1"/>
    </source>
</evidence>
<dbReference type="AlphaFoldDB" id="F4PS06"/>
<dbReference type="EMBL" id="GL883010">
    <property type="protein sequence ID" value="EGG20604.1"/>
    <property type="molecule type" value="Genomic_DNA"/>
</dbReference>
<organism evidence="2 3">
    <name type="scientific">Cavenderia fasciculata</name>
    <name type="common">Slime mold</name>
    <name type="synonym">Dictyostelium fasciculatum</name>
    <dbReference type="NCBI Taxonomy" id="261658"/>
    <lineage>
        <taxon>Eukaryota</taxon>
        <taxon>Amoebozoa</taxon>
        <taxon>Evosea</taxon>
        <taxon>Eumycetozoa</taxon>
        <taxon>Dictyostelia</taxon>
        <taxon>Acytosteliales</taxon>
        <taxon>Cavenderiaceae</taxon>
        <taxon>Cavenderia</taxon>
    </lineage>
</organism>
<gene>
    <name evidence="2" type="ORF">DFA_00465</name>
</gene>
<dbReference type="RefSeq" id="XP_004358454.1">
    <property type="nucleotide sequence ID" value="XM_004358397.1"/>
</dbReference>